<dbReference type="eggNOG" id="ENOG502S1AX">
    <property type="taxonomic scope" value="Eukaryota"/>
</dbReference>
<gene>
    <name evidence="3" type="ORF">HMPREF1120_00469</name>
</gene>
<dbReference type="STRING" id="858893.H6BNS0"/>
<dbReference type="GeneID" id="20305108"/>
<evidence type="ECO:0000313" key="3">
    <source>
        <dbReference type="EMBL" id="EHY52255.1"/>
    </source>
</evidence>
<dbReference type="OrthoDB" id="4708870at2759"/>
<dbReference type="InParanoid" id="H6BNS0"/>
<dbReference type="RefSeq" id="XP_009152716.1">
    <property type="nucleotide sequence ID" value="XM_009154468.1"/>
</dbReference>
<feature type="coiled-coil region" evidence="1">
    <location>
        <begin position="511"/>
        <end position="538"/>
    </location>
</feature>
<dbReference type="HOGENOM" id="CLU_032494_1_0_1"/>
<keyword evidence="1" id="KW-0175">Coiled coil</keyword>
<feature type="compositionally biased region" description="Polar residues" evidence="2">
    <location>
        <begin position="137"/>
        <end position="147"/>
    </location>
</feature>
<dbReference type="VEuPathDB" id="FungiDB:HMPREF1120_00469"/>
<accession>H6BNS0</accession>
<dbReference type="EMBL" id="JH226130">
    <property type="protein sequence ID" value="EHY52255.1"/>
    <property type="molecule type" value="Genomic_DNA"/>
</dbReference>
<feature type="compositionally biased region" description="Basic and acidic residues" evidence="2">
    <location>
        <begin position="124"/>
        <end position="136"/>
    </location>
</feature>
<proteinExistence type="predicted"/>
<evidence type="ECO:0000256" key="2">
    <source>
        <dbReference type="SAM" id="MobiDB-lite"/>
    </source>
</evidence>
<evidence type="ECO:0000313" key="4">
    <source>
        <dbReference type="Proteomes" id="UP000007304"/>
    </source>
</evidence>
<organism evidence="3 4">
    <name type="scientific">Exophiala dermatitidis (strain ATCC 34100 / CBS 525.76 / NIH/UT8656)</name>
    <name type="common">Black yeast</name>
    <name type="synonym">Wangiella dermatitidis</name>
    <dbReference type="NCBI Taxonomy" id="858893"/>
    <lineage>
        <taxon>Eukaryota</taxon>
        <taxon>Fungi</taxon>
        <taxon>Dikarya</taxon>
        <taxon>Ascomycota</taxon>
        <taxon>Pezizomycotina</taxon>
        <taxon>Eurotiomycetes</taxon>
        <taxon>Chaetothyriomycetidae</taxon>
        <taxon>Chaetothyriales</taxon>
        <taxon>Herpotrichiellaceae</taxon>
        <taxon>Exophiala</taxon>
    </lineage>
</organism>
<keyword evidence="4" id="KW-1185">Reference proteome</keyword>
<evidence type="ECO:0000256" key="1">
    <source>
        <dbReference type="SAM" id="Coils"/>
    </source>
</evidence>
<dbReference type="OMA" id="RYANMSA"/>
<name>H6BNS0_EXODN</name>
<dbReference type="Proteomes" id="UP000007304">
    <property type="component" value="Unassembled WGS sequence"/>
</dbReference>
<feature type="region of interest" description="Disordered" evidence="2">
    <location>
        <begin position="123"/>
        <end position="147"/>
    </location>
</feature>
<protein>
    <submittedName>
        <fullName evidence="3">Uncharacterized protein</fullName>
    </submittedName>
</protein>
<sequence length="576" mass="64290">MGGTAFAPEGLDTPRMSPEVYNAILARIEALLRPHFRLVGHALEGPAKESHGDIDVLVAEPLASGGDATCNGHSATSAKTRRVTGAALASILGADHWKKNSGTNTFNLALKWPQELDSGVVSDKMSDNGDETKEGRNVNTQIPAETGGSSIDCNDQVMLAVADEGEQARVQNDVNGQRNGVGLVDGIATYPATAGRYIQVDITICPTEEYFKWHLFSYAHGDMWNILGGIIRRFGLTCTSKGLFMRIAEVESHNKEQSRVILTTDRTAVLNYLGLDVKRYWKPFANWDEMMAYAATCRFHDPGRWKERTTEKENKANTSSSEEVPLPDVAMTEKKVAGLKTGNPEVKCLQLKANDRQRGAKRPVFGYWITEYLPAHANDLPGRDAHLSRQEVVDDAKAYFGPAFAMRFDERKTKWTRLIKVDQLWADIRKSLPVQGAEIGYVMKGMKREIAGKEKGCPITTNEDGEAETVDSLMLRDLRVQDPAASALRIAFLEERFEDILEWAKTNWKEVAERQKRYEVEKNRAQQFEKRNKQAAANVLWAERPGSTLHEMLSAGTYGDWLRAQRMPPQGKEHHG</sequence>
<reference evidence="3" key="1">
    <citation type="submission" date="2011-07" db="EMBL/GenBank/DDBJ databases">
        <title>The Genome Sequence of Exophiala (Wangiella) dermatitidis NIH/UT8656.</title>
        <authorList>
            <consortium name="The Broad Institute Genome Sequencing Platform"/>
            <person name="Cuomo C."/>
            <person name="Wang Z."/>
            <person name="Hunicke-Smith S."/>
            <person name="Szanislo P.J."/>
            <person name="Earl A."/>
            <person name="Young S.K."/>
            <person name="Zeng Q."/>
            <person name="Gargeya S."/>
            <person name="Fitzgerald M."/>
            <person name="Haas B."/>
            <person name="Abouelleil A."/>
            <person name="Alvarado L."/>
            <person name="Arachchi H.M."/>
            <person name="Berlin A."/>
            <person name="Brown A."/>
            <person name="Chapman S.B."/>
            <person name="Chen Z."/>
            <person name="Dunbar C."/>
            <person name="Freedman E."/>
            <person name="Gearin G."/>
            <person name="Gellesch M."/>
            <person name="Goldberg J."/>
            <person name="Griggs A."/>
            <person name="Gujja S."/>
            <person name="Heiman D."/>
            <person name="Howarth C."/>
            <person name="Larson L."/>
            <person name="Lui A."/>
            <person name="MacDonald P.J.P."/>
            <person name="Montmayeur A."/>
            <person name="Murphy C."/>
            <person name="Neiman D."/>
            <person name="Pearson M."/>
            <person name="Priest M."/>
            <person name="Roberts A."/>
            <person name="Saif S."/>
            <person name="Shea T."/>
            <person name="Shenoy N."/>
            <person name="Sisk P."/>
            <person name="Stolte C."/>
            <person name="Sykes S."/>
            <person name="Wortman J."/>
            <person name="Nusbaum C."/>
            <person name="Birren B."/>
        </authorList>
    </citation>
    <scope>NUCLEOTIDE SEQUENCE</scope>
    <source>
        <strain evidence="3">NIH/UT8656</strain>
    </source>
</reference>
<dbReference type="AlphaFoldDB" id="H6BNS0"/>